<evidence type="ECO:0000313" key="3">
    <source>
        <dbReference type="Proteomes" id="UP000322887"/>
    </source>
</evidence>
<dbReference type="InterPro" id="IPR004360">
    <property type="entry name" value="Glyas_Fos-R_dOase_dom"/>
</dbReference>
<dbReference type="EMBL" id="CP042910">
    <property type="protein sequence ID" value="QEG19074.1"/>
    <property type="molecule type" value="Genomic_DNA"/>
</dbReference>
<proteinExistence type="predicted"/>
<dbReference type="InterPro" id="IPR029068">
    <property type="entry name" value="Glyas_Bleomycin-R_OHBP_Dase"/>
</dbReference>
<evidence type="ECO:0000313" key="2">
    <source>
        <dbReference type="EMBL" id="QEG19074.1"/>
    </source>
</evidence>
<feature type="domain" description="VOC" evidence="1">
    <location>
        <begin position="2"/>
        <end position="124"/>
    </location>
</feature>
<keyword evidence="3" id="KW-1185">Reference proteome</keyword>
<accession>A0ABX5YTH3</accession>
<dbReference type="InterPro" id="IPR037523">
    <property type="entry name" value="VOC_core"/>
</dbReference>
<reference evidence="2 3" key="1">
    <citation type="submission" date="2019-08" db="EMBL/GenBank/DDBJ databases">
        <title>Deep-cultivation of Planctomycetes and their phenomic and genomic characterization uncovers novel biology.</title>
        <authorList>
            <person name="Wiegand S."/>
            <person name="Jogler M."/>
            <person name="Boedeker C."/>
            <person name="Pinto D."/>
            <person name="Vollmers J."/>
            <person name="Rivas-Marin E."/>
            <person name="Kohn T."/>
            <person name="Peeters S.H."/>
            <person name="Heuer A."/>
            <person name="Rast P."/>
            <person name="Oberbeckmann S."/>
            <person name="Bunk B."/>
            <person name="Jeske O."/>
            <person name="Meyerdierks A."/>
            <person name="Storesund J.E."/>
            <person name="Kallscheuer N."/>
            <person name="Luecker S."/>
            <person name="Lage O.M."/>
            <person name="Pohl T."/>
            <person name="Merkel B.J."/>
            <person name="Hornburger P."/>
            <person name="Mueller R.-W."/>
            <person name="Bruemmer F."/>
            <person name="Labrenz M."/>
            <person name="Spormann A.M."/>
            <person name="Op den Camp H."/>
            <person name="Overmann J."/>
            <person name="Amann R."/>
            <person name="Jetten M.S.M."/>
            <person name="Mascher T."/>
            <person name="Medema M.H."/>
            <person name="Devos D.P."/>
            <person name="Kaster A.-K."/>
            <person name="Ovreas L."/>
            <person name="Rohde M."/>
            <person name="Galperin M.Y."/>
            <person name="Jogler C."/>
        </authorList>
    </citation>
    <scope>NUCLEOTIDE SEQUENCE [LARGE SCALE GENOMIC DNA]</scope>
    <source>
        <strain evidence="2 3">DSM 8797</strain>
    </source>
</reference>
<organism evidence="2 3">
    <name type="scientific">Gimesia maris</name>
    <dbReference type="NCBI Taxonomy" id="122"/>
    <lineage>
        <taxon>Bacteria</taxon>
        <taxon>Pseudomonadati</taxon>
        <taxon>Planctomycetota</taxon>
        <taxon>Planctomycetia</taxon>
        <taxon>Planctomycetales</taxon>
        <taxon>Planctomycetaceae</taxon>
        <taxon>Gimesia</taxon>
    </lineage>
</organism>
<dbReference type="Proteomes" id="UP000322887">
    <property type="component" value="Chromosome"/>
</dbReference>
<protein>
    <submittedName>
        <fullName evidence="2">Glyoxalase-like domain protein</fullName>
    </submittedName>
</protein>
<dbReference type="SUPFAM" id="SSF54593">
    <property type="entry name" value="Glyoxalase/Bleomycin resistance protein/Dihydroxybiphenyl dioxygenase"/>
    <property type="match status" value="1"/>
</dbReference>
<gene>
    <name evidence="2" type="ORF">GmarT_49710</name>
</gene>
<dbReference type="PROSITE" id="PS51819">
    <property type="entry name" value="VOC"/>
    <property type="match status" value="1"/>
</dbReference>
<dbReference type="Pfam" id="PF00903">
    <property type="entry name" value="Glyoxalase"/>
    <property type="match status" value="1"/>
</dbReference>
<evidence type="ECO:0000259" key="1">
    <source>
        <dbReference type="PROSITE" id="PS51819"/>
    </source>
</evidence>
<name>A0ABX5YTH3_9PLAN</name>
<sequence length="128" mass="14545">MMRAQPMIVVNNVEASSAWYQRLLNVKSGHGGSEYEQLMNHEDTLILQLHMWETDEHPFLGDPAALKGNGALLWFEIDDFEDAVRRAEDLGVEILDGPLVNPNAQHREIWIRDPDGYTIVLATKYGDL</sequence>
<dbReference type="Gene3D" id="3.10.180.10">
    <property type="entry name" value="2,3-Dihydroxybiphenyl 1,2-Dioxygenase, domain 1"/>
    <property type="match status" value="1"/>
</dbReference>